<protein>
    <submittedName>
        <fullName evidence="1">Uncharacterized protein</fullName>
    </submittedName>
</protein>
<sequence length="151" mass="17789">MIFCSFQKRIIEILYNKFGTDNTFDSNEAIEALQEGSDYIKKQPIANIRYYLTQMRKWGVLIVVGQIKQQGRMLINQLNRGFIEKHIQLDYLLKEPRNQREEQQKDLSGGVGVSPDIKFFIGELMFDTLQDAVEHCKKYIIKVKRAKIIWE</sequence>
<organism evidence="1 2">
    <name type="scientific">Escherichia phage finno</name>
    <dbReference type="NCBI Taxonomy" id="2696395"/>
    <lineage>
        <taxon>Viruses</taxon>
        <taxon>Duplodnaviria</taxon>
        <taxon>Heunggongvirae</taxon>
        <taxon>Uroviricota</taxon>
        <taxon>Caudoviricetes</taxon>
        <taxon>Andersonviridae</taxon>
        <taxon>Ounavirinae</taxon>
        <taxon>Felixounavirus</taxon>
        <taxon>Felixounavirus finno</taxon>
    </lineage>
</organism>
<reference evidence="2" key="1">
    <citation type="submission" date="2019-12" db="EMBL/GenBank/DDBJ databases">
        <authorList>
            <person name="Olsen N.S."/>
            <person name="Junco L.M.F."/>
            <person name="Kot W."/>
            <person name="Hansen L.H."/>
        </authorList>
    </citation>
    <scope>NUCLEOTIDE SEQUENCE [LARGE SCALE GENOMIC DNA]</scope>
</reference>
<dbReference type="EMBL" id="MN850619">
    <property type="protein sequence ID" value="QHR72191.1"/>
    <property type="molecule type" value="Genomic_DNA"/>
</dbReference>
<proteinExistence type="predicted"/>
<accession>A0A6B9X6H4</accession>
<dbReference type="Proteomes" id="UP000464210">
    <property type="component" value="Segment"/>
</dbReference>
<keyword evidence="2" id="KW-1185">Reference proteome</keyword>
<evidence type="ECO:0000313" key="2">
    <source>
        <dbReference type="Proteomes" id="UP000464210"/>
    </source>
</evidence>
<reference evidence="2" key="2">
    <citation type="journal article" date="2020" name="Viruses">
        <title>Exploring the Remarkable Diversity of Culturable Escherichia coli Phages in the Danish Wastewater Environment.</title>
        <authorList>
            <person name="Olsen N.S."/>
            <person name="Forero-Junco L."/>
            <person name="Kot W."/>
            <person name="Hansen L.H."/>
        </authorList>
    </citation>
    <scope>NUCLEOTIDE SEQUENCE [LARGE SCALE GENOMIC DNA]</scope>
</reference>
<gene>
    <name evidence="1" type="ORF">finno_55</name>
</gene>
<name>A0A6B9X6H4_9CAUD</name>
<evidence type="ECO:0000313" key="1">
    <source>
        <dbReference type="EMBL" id="QHR72191.1"/>
    </source>
</evidence>